<dbReference type="InterPro" id="IPR038377">
    <property type="entry name" value="Na/Glc_symporter_sf"/>
</dbReference>
<reference evidence="14 15" key="1">
    <citation type="submission" date="2016-02" db="EMBL/GenBank/DDBJ databases">
        <title>Genome sequence of Halalkalicoccus paucihalophilus DSM 24557.</title>
        <authorList>
            <person name="Poehlein A."/>
            <person name="Daniel R."/>
        </authorList>
    </citation>
    <scope>NUCLEOTIDE SEQUENCE [LARGE SCALE GENOMIC DNA]</scope>
    <source>
        <strain evidence="14 15">DSM 24557</strain>
    </source>
</reference>
<dbReference type="Proteomes" id="UP000075321">
    <property type="component" value="Unassembled WGS sequence"/>
</dbReference>
<sequence>MSEVNPFYLATFVIYLTIILLIGGWAYLKTNTVDDFWVYGKDLGPTLATWSFVANFVSSVSVIGFIGAVYADGYSIMTGVIFGLMLGIGCLYFVIDKVRNIDKFTLPDIIAEVTGSQRARPIAGVVLLANAWIYLIMQLTGAGLLVTTITGVPYEYMIWVIGGVFIIYTVLGGLVSVAWTDLLQGTLMVVMITLALAYMILDIGGIAATNAQFAAINPGLVAPLGDGVYTVIGAIAGIIAFFGTVFTEQNNIVRISATDSVKTAKIHIAAAGVILSIMYALLILLGGATTVALYNAGLNVENVDLAFPVLITEYLPTTVGIFIILAILSGILSTTDTRLHSCGITTARDIYDYFDPNASDQRLMNISRVSTIFFGITATAIAVDPPGTILELYAWRAVLLTSAFLLPVYLALYKRDIPGEAIVLSIIAGAVLGMGWDLLEAPLGFPAVFVGLSAAALALAIGNVAWGSSPAPTPTAD</sequence>
<keyword evidence="8" id="KW-0915">Sodium</keyword>
<feature type="transmembrane region" description="Helical" evidence="13">
    <location>
        <begin position="186"/>
        <end position="208"/>
    </location>
</feature>
<evidence type="ECO:0000256" key="10">
    <source>
        <dbReference type="ARBA" id="ARBA00023136"/>
    </source>
</evidence>
<keyword evidence="9" id="KW-0406">Ion transport</keyword>
<evidence type="ECO:0000256" key="7">
    <source>
        <dbReference type="ARBA" id="ARBA00022989"/>
    </source>
</evidence>
<evidence type="ECO:0000256" key="2">
    <source>
        <dbReference type="ARBA" id="ARBA00006434"/>
    </source>
</evidence>
<keyword evidence="10 13" id="KW-0472">Membrane</keyword>
<dbReference type="PROSITE" id="PS00456">
    <property type="entry name" value="NA_SOLUT_SYMP_1"/>
    <property type="match status" value="1"/>
</dbReference>
<dbReference type="InterPro" id="IPR018212">
    <property type="entry name" value="Na/solute_symporter_CS"/>
</dbReference>
<dbReference type="OrthoDB" id="9779at2157"/>
<feature type="transmembrane region" description="Helical" evidence="13">
    <location>
        <begin position="393"/>
        <end position="412"/>
    </location>
</feature>
<keyword evidence="7 13" id="KW-1133">Transmembrane helix</keyword>
<keyword evidence="3" id="KW-0813">Transport</keyword>
<evidence type="ECO:0000256" key="8">
    <source>
        <dbReference type="ARBA" id="ARBA00023053"/>
    </source>
</evidence>
<dbReference type="GO" id="GO:0006814">
    <property type="term" value="P:sodium ion transport"/>
    <property type="evidence" value="ECO:0007669"/>
    <property type="project" value="UniProtKB-KW"/>
</dbReference>
<dbReference type="PANTHER" id="PTHR48086:SF3">
    <property type="entry name" value="SODIUM_PROLINE SYMPORTER"/>
    <property type="match status" value="1"/>
</dbReference>
<feature type="transmembrane region" description="Helical" evidence="13">
    <location>
        <begin position="6"/>
        <end position="28"/>
    </location>
</feature>
<proteinExistence type="inferred from homology"/>
<gene>
    <name evidence="14" type="primary">actP_6</name>
    <name evidence="14" type="ORF">HAPAU_35180</name>
</gene>
<dbReference type="InterPro" id="IPR050277">
    <property type="entry name" value="Sodium:Solute_Symporter"/>
</dbReference>
<feature type="transmembrane region" description="Helical" evidence="13">
    <location>
        <begin position="268"/>
        <end position="294"/>
    </location>
</feature>
<dbReference type="EMBL" id="LTAZ01000013">
    <property type="protein sequence ID" value="KYH24535.1"/>
    <property type="molecule type" value="Genomic_DNA"/>
</dbReference>
<evidence type="ECO:0000256" key="9">
    <source>
        <dbReference type="ARBA" id="ARBA00023065"/>
    </source>
</evidence>
<feature type="transmembrane region" description="Helical" evidence="13">
    <location>
        <begin position="125"/>
        <end position="150"/>
    </location>
</feature>
<dbReference type="PROSITE" id="PS50283">
    <property type="entry name" value="NA_SOLUT_SYMP_3"/>
    <property type="match status" value="1"/>
</dbReference>
<dbReference type="AlphaFoldDB" id="A0A151AA67"/>
<accession>A0A151AA67</accession>
<comment type="subcellular location">
    <subcellularLocation>
        <location evidence="1">Cell membrane</location>
        <topology evidence="1">Multi-pass membrane protein</topology>
    </subcellularLocation>
</comment>
<evidence type="ECO:0000256" key="12">
    <source>
        <dbReference type="RuleBase" id="RU362091"/>
    </source>
</evidence>
<dbReference type="PANTHER" id="PTHR48086">
    <property type="entry name" value="SODIUM/PROLINE SYMPORTER-RELATED"/>
    <property type="match status" value="1"/>
</dbReference>
<dbReference type="PATRIC" id="fig|1008153.3.peg.3709"/>
<comment type="caution">
    <text evidence="14">The sequence shown here is derived from an EMBL/GenBank/DDBJ whole genome shotgun (WGS) entry which is preliminary data.</text>
</comment>
<feature type="transmembrane region" description="Helical" evidence="13">
    <location>
        <begin position="421"/>
        <end position="439"/>
    </location>
</feature>
<evidence type="ECO:0000256" key="5">
    <source>
        <dbReference type="ARBA" id="ARBA00022692"/>
    </source>
</evidence>
<feature type="transmembrane region" description="Helical" evidence="13">
    <location>
        <begin position="228"/>
        <end position="247"/>
    </location>
</feature>
<dbReference type="InterPro" id="IPR001734">
    <property type="entry name" value="Na/solute_symporter"/>
</dbReference>
<comment type="similarity">
    <text evidence="2 12">Belongs to the sodium:solute symporter (SSF) (TC 2.A.21) family.</text>
</comment>
<protein>
    <submittedName>
        <fullName evidence="14">Cation/acetate symporter ActP</fullName>
    </submittedName>
</protein>
<keyword evidence="15" id="KW-1185">Reference proteome</keyword>
<dbReference type="GO" id="GO:0046942">
    <property type="term" value="P:carboxylic acid transport"/>
    <property type="evidence" value="ECO:0007669"/>
    <property type="project" value="UniProtKB-ARBA"/>
</dbReference>
<evidence type="ECO:0000313" key="14">
    <source>
        <dbReference type="EMBL" id="KYH24535.1"/>
    </source>
</evidence>
<keyword evidence="5 13" id="KW-0812">Transmembrane</keyword>
<feature type="transmembrane region" description="Helical" evidence="13">
    <location>
        <begin position="76"/>
        <end position="95"/>
    </location>
</feature>
<organism evidence="14 15">
    <name type="scientific">Halalkalicoccus paucihalophilus</name>
    <dbReference type="NCBI Taxonomy" id="1008153"/>
    <lineage>
        <taxon>Archaea</taxon>
        <taxon>Methanobacteriati</taxon>
        <taxon>Methanobacteriota</taxon>
        <taxon>Stenosarchaea group</taxon>
        <taxon>Halobacteria</taxon>
        <taxon>Halobacteriales</taxon>
        <taxon>Halococcaceae</taxon>
        <taxon>Halalkalicoccus</taxon>
    </lineage>
</organism>
<evidence type="ECO:0000256" key="11">
    <source>
        <dbReference type="ARBA" id="ARBA00023201"/>
    </source>
</evidence>
<feature type="transmembrane region" description="Helical" evidence="13">
    <location>
        <begin position="156"/>
        <end position="179"/>
    </location>
</feature>
<feature type="transmembrane region" description="Helical" evidence="13">
    <location>
        <begin position="445"/>
        <end position="466"/>
    </location>
</feature>
<evidence type="ECO:0000256" key="13">
    <source>
        <dbReference type="SAM" id="Phobius"/>
    </source>
</evidence>
<feature type="transmembrane region" description="Helical" evidence="13">
    <location>
        <begin position="369"/>
        <end position="387"/>
    </location>
</feature>
<evidence type="ECO:0000256" key="4">
    <source>
        <dbReference type="ARBA" id="ARBA00022475"/>
    </source>
</evidence>
<feature type="transmembrane region" description="Helical" evidence="13">
    <location>
        <begin position="314"/>
        <end position="332"/>
    </location>
</feature>
<evidence type="ECO:0000313" key="15">
    <source>
        <dbReference type="Proteomes" id="UP000075321"/>
    </source>
</evidence>
<keyword evidence="11" id="KW-0739">Sodium transport</keyword>
<evidence type="ECO:0000256" key="6">
    <source>
        <dbReference type="ARBA" id="ARBA00022847"/>
    </source>
</evidence>
<dbReference type="RefSeq" id="WP_066385033.1">
    <property type="nucleotide sequence ID" value="NZ_LTAZ01000013.1"/>
</dbReference>
<evidence type="ECO:0000256" key="3">
    <source>
        <dbReference type="ARBA" id="ARBA00022448"/>
    </source>
</evidence>
<evidence type="ECO:0000256" key="1">
    <source>
        <dbReference type="ARBA" id="ARBA00004651"/>
    </source>
</evidence>
<dbReference type="Pfam" id="PF00474">
    <property type="entry name" value="SSF"/>
    <property type="match status" value="1"/>
</dbReference>
<name>A0A151AA67_9EURY</name>
<feature type="transmembrane region" description="Helical" evidence="13">
    <location>
        <begin position="49"/>
        <end position="70"/>
    </location>
</feature>
<dbReference type="GO" id="GO:0015293">
    <property type="term" value="F:symporter activity"/>
    <property type="evidence" value="ECO:0007669"/>
    <property type="project" value="UniProtKB-KW"/>
</dbReference>
<dbReference type="GO" id="GO:0005886">
    <property type="term" value="C:plasma membrane"/>
    <property type="evidence" value="ECO:0007669"/>
    <property type="project" value="UniProtKB-SubCell"/>
</dbReference>
<dbReference type="Gene3D" id="1.20.1730.10">
    <property type="entry name" value="Sodium/glucose cotransporter"/>
    <property type="match status" value="1"/>
</dbReference>
<keyword evidence="6" id="KW-0769">Symport</keyword>
<keyword evidence="4" id="KW-1003">Cell membrane</keyword>